<evidence type="ECO:0000313" key="2">
    <source>
        <dbReference type="Proteomes" id="UP000199529"/>
    </source>
</evidence>
<dbReference type="AlphaFoldDB" id="A0A1H2YHY2"/>
<reference evidence="2" key="1">
    <citation type="submission" date="2016-10" db="EMBL/GenBank/DDBJ databases">
        <authorList>
            <person name="Varghese N."/>
            <person name="Submissions S."/>
        </authorList>
    </citation>
    <scope>NUCLEOTIDE SEQUENCE [LARGE SCALE GENOMIC DNA]</scope>
    <source>
        <strain evidence="2">CGMCC 4.3530</strain>
    </source>
</reference>
<keyword evidence="2" id="KW-1185">Reference proteome</keyword>
<sequence>MHWPEPTQHLQLTQDAEGTWRMELSVPVVQAKRTVFSRNEFWVDVTEPCVVELMCTAYSANSDPRTLRASLEIKVNHHEMSYREILADLGVQP</sequence>
<dbReference type="Proteomes" id="UP000199529">
    <property type="component" value="Unassembled WGS sequence"/>
</dbReference>
<proteinExistence type="predicted"/>
<evidence type="ECO:0000313" key="1">
    <source>
        <dbReference type="EMBL" id="SDX04832.1"/>
    </source>
</evidence>
<protein>
    <submittedName>
        <fullName evidence="1">Uncharacterized protein</fullName>
    </submittedName>
</protein>
<name>A0A1H2YHY2_9PSEU</name>
<accession>A0A1H2YHY2</accession>
<gene>
    <name evidence="1" type="ORF">SAMN05216215_100745</name>
</gene>
<dbReference type="EMBL" id="FNOK01000007">
    <property type="protein sequence ID" value="SDX04832.1"/>
    <property type="molecule type" value="Genomic_DNA"/>
</dbReference>
<organism evidence="1 2">
    <name type="scientific">Saccharopolyspora shandongensis</name>
    <dbReference type="NCBI Taxonomy" id="418495"/>
    <lineage>
        <taxon>Bacteria</taxon>
        <taxon>Bacillati</taxon>
        <taxon>Actinomycetota</taxon>
        <taxon>Actinomycetes</taxon>
        <taxon>Pseudonocardiales</taxon>
        <taxon>Pseudonocardiaceae</taxon>
        <taxon>Saccharopolyspora</taxon>
    </lineage>
</organism>